<feature type="transmembrane region" description="Helical" evidence="6">
    <location>
        <begin position="378"/>
        <end position="396"/>
    </location>
</feature>
<dbReference type="PROSITE" id="PS50850">
    <property type="entry name" value="MFS"/>
    <property type="match status" value="1"/>
</dbReference>
<gene>
    <name evidence="8" type="ORF">INT45_003538</name>
</gene>
<dbReference type="GO" id="GO:0012505">
    <property type="term" value="C:endomembrane system"/>
    <property type="evidence" value="ECO:0007669"/>
    <property type="project" value="UniProtKB-SubCell"/>
</dbReference>
<dbReference type="Pfam" id="PF07690">
    <property type="entry name" value="MFS_1"/>
    <property type="match status" value="1"/>
</dbReference>
<feature type="transmembrane region" description="Helical" evidence="6">
    <location>
        <begin position="493"/>
        <end position="513"/>
    </location>
</feature>
<dbReference type="Proteomes" id="UP000646827">
    <property type="component" value="Unassembled WGS sequence"/>
</dbReference>
<evidence type="ECO:0000256" key="2">
    <source>
        <dbReference type="ARBA" id="ARBA00022448"/>
    </source>
</evidence>
<dbReference type="Gene3D" id="1.20.1250.20">
    <property type="entry name" value="MFS general substrate transporter like domains"/>
    <property type="match status" value="1"/>
</dbReference>
<protein>
    <recommendedName>
        <fullName evidence="7">Major facilitator superfamily (MFS) profile domain-containing protein</fullName>
    </recommendedName>
</protein>
<dbReference type="PANTHER" id="PTHR23501">
    <property type="entry name" value="MAJOR FACILITATOR SUPERFAMILY"/>
    <property type="match status" value="1"/>
</dbReference>
<evidence type="ECO:0000256" key="3">
    <source>
        <dbReference type="ARBA" id="ARBA00022692"/>
    </source>
</evidence>
<feature type="transmembrane region" description="Helical" evidence="6">
    <location>
        <begin position="455"/>
        <end position="473"/>
    </location>
</feature>
<feature type="transmembrane region" description="Helical" evidence="6">
    <location>
        <begin position="348"/>
        <end position="372"/>
    </location>
</feature>
<keyword evidence="3 6" id="KW-0812">Transmembrane</keyword>
<feature type="transmembrane region" description="Helical" evidence="6">
    <location>
        <begin position="255"/>
        <end position="275"/>
    </location>
</feature>
<feature type="domain" description="Major facilitator superfamily (MFS) profile" evidence="7">
    <location>
        <begin position="117"/>
        <end position="669"/>
    </location>
</feature>
<feature type="transmembrane region" description="Helical" evidence="6">
    <location>
        <begin position="648"/>
        <end position="666"/>
    </location>
</feature>
<evidence type="ECO:0000256" key="4">
    <source>
        <dbReference type="ARBA" id="ARBA00022989"/>
    </source>
</evidence>
<name>A0A8H7S343_9FUNG</name>
<feature type="transmembrane region" description="Helical" evidence="6">
    <location>
        <begin position="182"/>
        <end position="201"/>
    </location>
</feature>
<evidence type="ECO:0000256" key="5">
    <source>
        <dbReference type="ARBA" id="ARBA00023136"/>
    </source>
</evidence>
<keyword evidence="4 6" id="KW-1133">Transmembrane helix</keyword>
<feature type="transmembrane region" description="Helical" evidence="6">
    <location>
        <begin position="281"/>
        <end position="299"/>
    </location>
</feature>
<keyword evidence="9" id="KW-1185">Reference proteome</keyword>
<evidence type="ECO:0000313" key="8">
    <source>
        <dbReference type="EMBL" id="KAG2221824.1"/>
    </source>
</evidence>
<evidence type="ECO:0000256" key="6">
    <source>
        <dbReference type="SAM" id="Phobius"/>
    </source>
</evidence>
<sequence length="669" mass="75770">MPLGRFLQPPEQHYHQQHRQTTTINENDDINESSSLLQSASSSLHQDEYYETSSTSDMDAESTISYATFHTVKEPEQHLIERGLLFDHNNDEDDAIVLPLEEHTKSLENKHINKIMLVFCLCISVGSLGLDTGIVLLLLNTISTEFQCSNLGVWIHLAYLFGCLFSQPLCRNLVNTIGRKTLLVIAQCLFLIGSLSCSATQDMMQIVLSRMVAGLGGGMLLPLSSIVISDFTLYDQQSSTFVMIYYERYHLFIRTAPALGLVLGPYAAGIINEWIGWRYCFYINLIPCLVTLCLYMFWLPNYNHHQNHHITKNKKKKTTLNGNNISNNTTHNNEDYPTITRGGGGGDYLGTLLLVTATVSLVTGIALGGNLLDWNHPVIILLFSIGGFIGVFYFFYENKYASNPMIPHPISLQDISTILIQFTTWSSFIMMIYLIPQFFMGVKQQKTSLAGLWSIPYVASFMITTLITGWYHYFTLYSCVTRGKTSHWVINKWILIIIALFHMGITLITSKWWNQDTLPIILILTEIGYGYITGTLISTILVYYDYFSFIHMNNYNHNEITVLQQQQDQDIPSIISTMYIIRTLGELFGIASASAILQTNLKTILDQEISEPNMIEHIRTLISNIHTLSPILQSIIQKALLLSIQQSFLYYGTTCAIIGFIATLFIQTK</sequence>
<dbReference type="InterPro" id="IPR011701">
    <property type="entry name" value="MFS"/>
</dbReference>
<dbReference type="GO" id="GO:0005886">
    <property type="term" value="C:plasma membrane"/>
    <property type="evidence" value="ECO:0007669"/>
    <property type="project" value="TreeGrafter"/>
</dbReference>
<dbReference type="PANTHER" id="PTHR23501:SF191">
    <property type="entry name" value="VACUOLAR BASIC AMINO ACID TRANSPORTER 4"/>
    <property type="match status" value="1"/>
</dbReference>
<feature type="transmembrane region" description="Helical" evidence="6">
    <location>
        <begin position="519"/>
        <end position="544"/>
    </location>
</feature>
<evidence type="ECO:0000256" key="1">
    <source>
        <dbReference type="ARBA" id="ARBA00004127"/>
    </source>
</evidence>
<dbReference type="OrthoDB" id="3437016at2759"/>
<dbReference type="InterPro" id="IPR036259">
    <property type="entry name" value="MFS_trans_sf"/>
</dbReference>
<feature type="transmembrane region" description="Helical" evidence="6">
    <location>
        <begin position="115"/>
        <end position="139"/>
    </location>
</feature>
<dbReference type="SUPFAM" id="SSF103473">
    <property type="entry name" value="MFS general substrate transporter"/>
    <property type="match status" value="2"/>
</dbReference>
<comment type="caution">
    <text evidence="8">The sequence shown here is derived from an EMBL/GenBank/DDBJ whole genome shotgun (WGS) entry which is preliminary data.</text>
</comment>
<organism evidence="8 9">
    <name type="scientific">Circinella minor</name>
    <dbReference type="NCBI Taxonomy" id="1195481"/>
    <lineage>
        <taxon>Eukaryota</taxon>
        <taxon>Fungi</taxon>
        <taxon>Fungi incertae sedis</taxon>
        <taxon>Mucoromycota</taxon>
        <taxon>Mucoromycotina</taxon>
        <taxon>Mucoromycetes</taxon>
        <taxon>Mucorales</taxon>
        <taxon>Lichtheimiaceae</taxon>
        <taxon>Circinella</taxon>
    </lineage>
</organism>
<comment type="subcellular location">
    <subcellularLocation>
        <location evidence="1">Endomembrane system</location>
        <topology evidence="1">Multi-pass membrane protein</topology>
    </subcellularLocation>
</comment>
<feature type="transmembrane region" description="Helical" evidence="6">
    <location>
        <begin position="417"/>
        <end position="435"/>
    </location>
</feature>
<dbReference type="GO" id="GO:0022857">
    <property type="term" value="F:transmembrane transporter activity"/>
    <property type="evidence" value="ECO:0007669"/>
    <property type="project" value="InterPro"/>
</dbReference>
<dbReference type="EMBL" id="JAEPRB010000098">
    <property type="protein sequence ID" value="KAG2221824.1"/>
    <property type="molecule type" value="Genomic_DNA"/>
</dbReference>
<accession>A0A8H7S343</accession>
<keyword evidence="2" id="KW-0813">Transport</keyword>
<dbReference type="AlphaFoldDB" id="A0A8H7S343"/>
<dbReference type="InterPro" id="IPR020846">
    <property type="entry name" value="MFS_dom"/>
</dbReference>
<feature type="transmembrane region" description="Helical" evidence="6">
    <location>
        <begin position="151"/>
        <end position="170"/>
    </location>
</feature>
<keyword evidence="5 6" id="KW-0472">Membrane</keyword>
<feature type="transmembrane region" description="Helical" evidence="6">
    <location>
        <begin position="213"/>
        <end position="234"/>
    </location>
</feature>
<proteinExistence type="predicted"/>
<evidence type="ECO:0000313" key="9">
    <source>
        <dbReference type="Proteomes" id="UP000646827"/>
    </source>
</evidence>
<reference evidence="8 9" key="1">
    <citation type="submission" date="2020-12" db="EMBL/GenBank/DDBJ databases">
        <title>Metabolic potential, ecology and presence of endohyphal bacteria is reflected in genomic diversity of Mucoromycotina.</title>
        <authorList>
            <person name="Muszewska A."/>
            <person name="Okrasinska A."/>
            <person name="Steczkiewicz K."/>
            <person name="Drgas O."/>
            <person name="Orlowska M."/>
            <person name="Perlinska-Lenart U."/>
            <person name="Aleksandrzak-Piekarczyk T."/>
            <person name="Szatraj K."/>
            <person name="Zielenkiewicz U."/>
            <person name="Pilsyk S."/>
            <person name="Malc E."/>
            <person name="Mieczkowski P."/>
            <person name="Kruszewska J.S."/>
            <person name="Biernat P."/>
            <person name="Pawlowska J."/>
        </authorList>
    </citation>
    <scope>NUCLEOTIDE SEQUENCE [LARGE SCALE GENOMIC DNA]</scope>
    <source>
        <strain evidence="8 9">CBS 142.35</strain>
    </source>
</reference>
<evidence type="ECO:0000259" key="7">
    <source>
        <dbReference type="PROSITE" id="PS50850"/>
    </source>
</evidence>